<dbReference type="Gene3D" id="3.40.50.10490">
    <property type="entry name" value="Glucose-6-phosphate isomerase like protein, domain 1"/>
    <property type="match status" value="1"/>
</dbReference>
<evidence type="ECO:0000256" key="2">
    <source>
        <dbReference type="ARBA" id="ARBA00023125"/>
    </source>
</evidence>
<sequence>MTETKNFYSAANQNISHLNESEKRIFNYVLKNFDEAKHYSIRQLAKKCFVSSATIFRFTKKLGFEGYSDFVDSLLNTSEAPQEIPHSVKQKDYREEYLKNIMESIRVADQERMETFNQLLDNDPVIYLIGEELDQQALHYVDWLFTAQGFQSVLLSDKAAVRNALHNIKDNDILFVFAYTGDNPAIIETIELVKQASQATIVSFTRAVTNVVQNLCDIDFYIFTDEIIYDSLDMTSRISMIAIVELILYKRLKRSLTNE</sequence>
<dbReference type="CDD" id="cd05013">
    <property type="entry name" value="SIS_RpiR"/>
    <property type="match status" value="1"/>
</dbReference>
<dbReference type="InterPro" id="IPR001347">
    <property type="entry name" value="SIS_dom"/>
</dbReference>
<dbReference type="InterPro" id="IPR035472">
    <property type="entry name" value="RpiR-like_SIS"/>
</dbReference>
<dbReference type="Pfam" id="PF01418">
    <property type="entry name" value="HTH_6"/>
    <property type="match status" value="1"/>
</dbReference>
<dbReference type="InterPro" id="IPR047640">
    <property type="entry name" value="RpiR-like"/>
</dbReference>
<keyword evidence="6" id="KW-1185">Reference proteome</keyword>
<dbReference type="PANTHER" id="PTHR30514">
    <property type="entry name" value="GLUCOKINASE"/>
    <property type="match status" value="1"/>
</dbReference>
<dbReference type="PROSITE" id="PS51071">
    <property type="entry name" value="HTH_RPIR"/>
    <property type="match status" value="1"/>
</dbReference>
<evidence type="ECO:0000313" key="5">
    <source>
        <dbReference type="EMBL" id="MDT2598368.1"/>
    </source>
</evidence>
<keyword evidence="1" id="KW-0805">Transcription regulation</keyword>
<evidence type="ECO:0000256" key="3">
    <source>
        <dbReference type="ARBA" id="ARBA00023163"/>
    </source>
</evidence>
<dbReference type="PANTHER" id="PTHR30514:SF10">
    <property type="entry name" value="MURR_RPIR FAMILY TRANSCRIPTIONAL REGULATOR"/>
    <property type="match status" value="1"/>
</dbReference>
<dbReference type="InterPro" id="IPR009057">
    <property type="entry name" value="Homeodomain-like_sf"/>
</dbReference>
<dbReference type="SUPFAM" id="SSF46689">
    <property type="entry name" value="Homeodomain-like"/>
    <property type="match status" value="1"/>
</dbReference>
<dbReference type="SUPFAM" id="SSF53697">
    <property type="entry name" value="SIS domain"/>
    <property type="match status" value="1"/>
</dbReference>
<gene>
    <name evidence="5" type="ORF">P7D85_01200</name>
</gene>
<organism evidence="5 6">
    <name type="scientific">Enterococcus hulanensis</name>
    <dbReference type="NCBI Taxonomy" id="2559929"/>
    <lineage>
        <taxon>Bacteria</taxon>
        <taxon>Bacillati</taxon>
        <taxon>Bacillota</taxon>
        <taxon>Bacilli</taxon>
        <taxon>Lactobacillales</taxon>
        <taxon>Enterococcaceae</taxon>
        <taxon>Enterococcus</taxon>
    </lineage>
</organism>
<dbReference type="InterPro" id="IPR000281">
    <property type="entry name" value="HTH_RpiR"/>
</dbReference>
<dbReference type="Proteomes" id="UP001252875">
    <property type="component" value="Unassembled WGS sequence"/>
</dbReference>
<dbReference type="InterPro" id="IPR036388">
    <property type="entry name" value="WH-like_DNA-bd_sf"/>
</dbReference>
<protein>
    <submittedName>
        <fullName evidence="5">MurR/RpiR family transcriptional regulator</fullName>
    </submittedName>
</protein>
<reference evidence="5 6" key="1">
    <citation type="submission" date="2023-03" db="EMBL/GenBank/DDBJ databases">
        <authorList>
            <person name="Shen W."/>
            <person name="Cai J."/>
        </authorList>
    </citation>
    <scope>NUCLEOTIDE SEQUENCE [LARGE SCALE GENOMIC DNA]</scope>
    <source>
        <strain evidence="5 6">D6-4</strain>
    </source>
</reference>
<evidence type="ECO:0000313" key="6">
    <source>
        <dbReference type="Proteomes" id="UP001252875"/>
    </source>
</evidence>
<proteinExistence type="predicted"/>
<accession>A0ABU3EVM9</accession>
<evidence type="ECO:0000259" key="4">
    <source>
        <dbReference type="PROSITE" id="PS51071"/>
    </source>
</evidence>
<dbReference type="Pfam" id="PF01380">
    <property type="entry name" value="SIS"/>
    <property type="match status" value="1"/>
</dbReference>
<keyword evidence="3" id="KW-0804">Transcription</keyword>
<dbReference type="InterPro" id="IPR046348">
    <property type="entry name" value="SIS_dom_sf"/>
</dbReference>
<keyword evidence="2" id="KW-0238">DNA-binding</keyword>
<feature type="domain" description="HTH rpiR-type" evidence="4">
    <location>
        <begin position="5"/>
        <end position="81"/>
    </location>
</feature>
<dbReference type="Gene3D" id="1.10.10.10">
    <property type="entry name" value="Winged helix-like DNA-binding domain superfamily/Winged helix DNA-binding domain"/>
    <property type="match status" value="1"/>
</dbReference>
<comment type="caution">
    <text evidence="5">The sequence shown here is derived from an EMBL/GenBank/DDBJ whole genome shotgun (WGS) entry which is preliminary data.</text>
</comment>
<dbReference type="EMBL" id="JARPYI010000001">
    <property type="protein sequence ID" value="MDT2598368.1"/>
    <property type="molecule type" value="Genomic_DNA"/>
</dbReference>
<name>A0ABU3EVM9_9ENTE</name>
<dbReference type="RefSeq" id="WP_311821304.1">
    <property type="nucleotide sequence ID" value="NZ_JARPYF010000001.1"/>
</dbReference>
<evidence type="ECO:0000256" key="1">
    <source>
        <dbReference type="ARBA" id="ARBA00023015"/>
    </source>
</evidence>